<keyword evidence="4" id="KW-1185">Reference proteome</keyword>
<dbReference type="KEGG" id="hcq:109531958"/>
<dbReference type="InterPro" id="IPR058570">
    <property type="entry name" value="HROB_OB"/>
</dbReference>
<dbReference type="Proteomes" id="UP000264820">
    <property type="component" value="Unplaced"/>
</dbReference>
<feature type="compositionally biased region" description="Polar residues" evidence="1">
    <location>
        <begin position="318"/>
        <end position="332"/>
    </location>
</feature>
<dbReference type="GeneTree" id="ENSGT00400000022305"/>
<organism evidence="3 4">
    <name type="scientific">Hippocampus comes</name>
    <name type="common">Tiger tail seahorse</name>
    <dbReference type="NCBI Taxonomy" id="109280"/>
    <lineage>
        <taxon>Eukaryota</taxon>
        <taxon>Metazoa</taxon>
        <taxon>Chordata</taxon>
        <taxon>Craniata</taxon>
        <taxon>Vertebrata</taxon>
        <taxon>Euteleostomi</taxon>
        <taxon>Actinopterygii</taxon>
        <taxon>Neopterygii</taxon>
        <taxon>Teleostei</taxon>
        <taxon>Neoteleostei</taxon>
        <taxon>Acanthomorphata</taxon>
        <taxon>Syngnathiaria</taxon>
        <taxon>Syngnathiformes</taxon>
        <taxon>Syngnathoidei</taxon>
        <taxon>Syngnathidae</taxon>
        <taxon>Hippocampus</taxon>
    </lineage>
</organism>
<reference evidence="3" key="2">
    <citation type="submission" date="2025-09" db="UniProtKB">
        <authorList>
            <consortium name="Ensembl"/>
        </authorList>
    </citation>
    <scope>IDENTIFICATION</scope>
</reference>
<protein>
    <submittedName>
        <fullName evidence="3">Homologous recombination factor with OB-fold</fullName>
    </submittedName>
</protein>
<proteinExistence type="predicted"/>
<dbReference type="Ensembl" id="ENSHCOT00000010013.1">
    <property type="protein sequence ID" value="ENSHCOP00000018928.1"/>
    <property type="gene ID" value="ENSHCOG00000003875.1"/>
</dbReference>
<dbReference type="OrthoDB" id="21443at2759"/>
<accession>A0A3Q2YMP4</accession>
<evidence type="ECO:0000313" key="3">
    <source>
        <dbReference type="Ensembl" id="ENSHCOP00000018928.1"/>
    </source>
</evidence>
<dbReference type="RefSeq" id="XP_019752058.1">
    <property type="nucleotide sequence ID" value="XM_019896499.1"/>
</dbReference>
<dbReference type="PANTHER" id="PTHR14523:SF1">
    <property type="entry name" value="HOMOLOGOUS RECOMBINATION OB-FOLD PROTEIN"/>
    <property type="match status" value="1"/>
</dbReference>
<feature type="domain" description="Homologous recombination OB-fold protein OB-fold" evidence="2">
    <location>
        <begin position="511"/>
        <end position="594"/>
    </location>
</feature>
<dbReference type="InterPro" id="IPR028045">
    <property type="entry name" value="HROB"/>
</dbReference>
<feature type="region of interest" description="Disordered" evidence="1">
    <location>
        <begin position="309"/>
        <end position="351"/>
    </location>
</feature>
<dbReference type="Pfam" id="PF15072">
    <property type="entry name" value="HROB"/>
    <property type="match status" value="1"/>
</dbReference>
<dbReference type="PANTHER" id="PTHR14523">
    <property type="entry name" value="UNCHARACTERIZED PROTEIN C17ORF53 HOMOLOG"/>
    <property type="match status" value="1"/>
</dbReference>
<dbReference type="GeneID" id="109531958"/>
<evidence type="ECO:0000313" key="4">
    <source>
        <dbReference type="Proteomes" id="UP000264820"/>
    </source>
</evidence>
<evidence type="ECO:0000256" key="1">
    <source>
        <dbReference type="SAM" id="MobiDB-lite"/>
    </source>
</evidence>
<feature type="region of interest" description="Disordered" evidence="1">
    <location>
        <begin position="398"/>
        <end position="431"/>
    </location>
</feature>
<reference evidence="3" key="1">
    <citation type="submission" date="2025-08" db="UniProtKB">
        <authorList>
            <consortium name="Ensembl"/>
        </authorList>
    </citation>
    <scope>IDENTIFICATION</scope>
</reference>
<sequence>MSCKLSGLFNIGDDFDDEDLLATNWAVRPPTTVPSQPVAVACVASNKDSSTNLLHRSAFLRPTWTSKTVAPTLQKLSSGTRACPLLPEFPEPQPRPSTPLPPCLPPAIHDVTRDSGTNLFRPNGESSRLAFNKVNKAAFHNLISGAHSLRPDPTPPLDLPEPHVGAQDRLAVGVPFHFLDQETVAPTLRKLSSGAQACSLPSSEWDLDRGNRQQSSIPTTVVALRPLGATPAAPRGSLTSLFQPSGERLAHSIPPPTGDVTEPHFGTLQRPTTNATTQDDFDDWDLDLADLEECERLAGASVPAKTLCHPTAGGSLRVPTSTAPHPVTTSRPAPNPLSKTLGKPQQAAWNTPVPSRPPCGLFETVAPVPATSPSPSLTIRPHPLSTPLLTNHLVQLVSASNKVSRKRPRSEPRPPRTRRFPGPAGLLPQQPHSHSLDEIVVSVPQTPAHGVVARLPNQVSSSQAEEEELGGPWAAMKAEMGLDERNPACFLRSFSVVMVLRKAALKQLNKNKVPNMAVMLKSINHTHTDAKAVFRDPTGEIQGTVHRRLLEERLGELKVGAVLLLKQVGVFSPSHRNHYLNVTPNNLLRIYSPDGVSHTSGQLPPLLLEPTPPSPAVKPASCMQLVFDDDDDGNDNRTECKDGSLQTPCWDADDLDEFLVALPEDTYSL</sequence>
<dbReference type="GO" id="GO:0000725">
    <property type="term" value="P:recombinational repair"/>
    <property type="evidence" value="ECO:0007669"/>
    <property type="project" value="InterPro"/>
</dbReference>
<evidence type="ECO:0000259" key="2">
    <source>
        <dbReference type="Pfam" id="PF15072"/>
    </source>
</evidence>
<dbReference type="AlphaFoldDB" id="A0A3Q2YMP4"/>
<dbReference type="CTD" id="78995"/>
<name>A0A3Q2YMP4_HIPCM</name>